<sequence>MQFKKALLALAVSAALPATAVAQSPAVTDPVTVTAKGFEALVADTPRSVNIITAEEIAFTEARTLGDLFIGQPGLSVATDGSVGLDPIIRGLKRDQVVVLIDGARVNLFQPGARGSMAAYVSVDLIERIEIIRGPSSVLYGSGASGGVINIITKSGRFTDEPTVSGWTRLGVNSADQGYRGALGTSFSDDRNVIDISASYMNTGDYRAGDGERLRDSGTAQNAFHLGYKRKLDERQQVEFRAQYDERRDVWFLASRTNTRNPENNVDLAAETTGIDSLKGFSRPDGITTHYGPYQTRTLYEGRYFRDLEHDWAPRLRLSGYFQQLKRGNYDFSDQFRRDYFTSDNVFDNYGASAHIEFAPTDNSYLVTGIDYQQLKTTPEACFWDSNYNPGSCNDIAGNATLESYGLFAQGELDFDSYVLDLGVRLDRVTGDADFASGIAPPLKRTDNVFSWSLGGLIRVANEFEPYANLSQGYRAAGLLERFLNFPGSDGLSWIGDPQLKPERNLTLEIGARGQVGSTAYSVAIYESQIRDYIGVERPTGDPPSRRNINLDKARIRGFEYTVNHSLDRDMSIYSTGTWLRGDNQDGRYNEPLTQMPPPEVSLGIAQQPSRGWNWRAQIRAVAKQDRVAPSFNPTERTTPGFATADAFVGYRFGPAMGFNSSELQFSLTNIFDKDYREHVNEMTEERLVGSNRVRGDGVQDLKRPGRSIGLAWYARF</sequence>
<dbReference type="GO" id="GO:0009279">
    <property type="term" value="C:cell outer membrane"/>
    <property type="evidence" value="ECO:0007669"/>
    <property type="project" value="UniProtKB-SubCell"/>
</dbReference>
<evidence type="ECO:0000256" key="11">
    <source>
        <dbReference type="PROSITE-ProRule" id="PRU01360"/>
    </source>
</evidence>
<dbReference type="STRING" id="233100.SAMN05216526_0111"/>
<name>A0A1R3VM47_9GAMM</name>
<dbReference type="Gene3D" id="2.170.130.10">
    <property type="entry name" value="TonB-dependent receptor, plug domain"/>
    <property type="match status" value="1"/>
</dbReference>
<dbReference type="AlphaFoldDB" id="A0A1R3VM47"/>
<keyword evidence="5 11" id="KW-0812">Transmembrane</keyword>
<keyword evidence="17" id="KW-1185">Reference proteome</keyword>
<keyword evidence="10 11" id="KW-0998">Cell outer membrane</keyword>
<evidence type="ECO:0000256" key="10">
    <source>
        <dbReference type="ARBA" id="ARBA00023237"/>
    </source>
</evidence>
<evidence type="ECO:0000313" key="16">
    <source>
        <dbReference type="EMBL" id="SIT65661.1"/>
    </source>
</evidence>
<evidence type="ECO:0000256" key="3">
    <source>
        <dbReference type="ARBA" id="ARBA00022448"/>
    </source>
</evidence>
<evidence type="ECO:0000313" key="17">
    <source>
        <dbReference type="Proteomes" id="UP000223759"/>
    </source>
</evidence>
<evidence type="ECO:0000256" key="6">
    <source>
        <dbReference type="ARBA" id="ARBA00022729"/>
    </source>
</evidence>
<keyword evidence="3 11" id="KW-0813">Transport</keyword>
<comment type="similarity">
    <text evidence="2">Belongs to the TonB-dependent receptor family. Hemoglobin/haptoglobin binding protein subfamily.</text>
</comment>
<keyword evidence="6 13" id="KW-0732">Signal</keyword>
<evidence type="ECO:0000256" key="8">
    <source>
        <dbReference type="ARBA" id="ARBA00023136"/>
    </source>
</evidence>
<proteinExistence type="inferred from homology"/>
<feature type="domain" description="TonB-dependent receptor plug" evidence="15">
    <location>
        <begin position="43"/>
        <end position="148"/>
    </location>
</feature>
<keyword evidence="4 11" id="KW-1134">Transmembrane beta strand</keyword>
<dbReference type="GO" id="GO:0044718">
    <property type="term" value="P:siderophore transmembrane transport"/>
    <property type="evidence" value="ECO:0007669"/>
    <property type="project" value="TreeGrafter"/>
</dbReference>
<dbReference type="EMBL" id="FTPK01000001">
    <property type="protein sequence ID" value="SIT65661.1"/>
    <property type="molecule type" value="Genomic_DNA"/>
</dbReference>
<evidence type="ECO:0000256" key="1">
    <source>
        <dbReference type="ARBA" id="ARBA00004571"/>
    </source>
</evidence>
<evidence type="ECO:0000256" key="5">
    <source>
        <dbReference type="ARBA" id="ARBA00022692"/>
    </source>
</evidence>
<dbReference type="InterPro" id="IPR000531">
    <property type="entry name" value="Beta-barrel_TonB"/>
</dbReference>
<evidence type="ECO:0000256" key="2">
    <source>
        <dbReference type="ARBA" id="ARBA00008143"/>
    </source>
</evidence>
<feature type="signal peptide" evidence="13">
    <location>
        <begin position="1"/>
        <end position="22"/>
    </location>
</feature>
<dbReference type="PANTHER" id="PTHR30069:SF29">
    <property type="entry name" value="HEMOGLOBIN AND HEMOGLOBIN-HAPTOGLOBIN-BINDING PROTEIN 1-RELATED"/>
    <property type="match status" value="1"/>
</dbReference>
<dbReference type="Pfam" id="PF00593">
    <property type="entry name" value="TonB_dep_Rec_b-barrel"/>
    <property type="match status" value="1"/>
</dbReference>
<evidence type="ECO:0000259" key="15">
    <source>
        <dbReference type="Pfam" id="PF07715"/>
    </source>
</evidence>
<evidence type="ECO:0000256" key="7">
    <source>
        <dbReference type="ARBA" id="ARBA00023077"/>
    </source>
</evidence>
<organism evidence="16 17">
    <name type="scientific">Ectothiorhodosinus mongolicus</name>
    <dbReference type="NCBI Taxonomy" id="233100"/>
    <lineage>
        <taxon>Bacteria</taxon>
        <taxon>Pseudomonadati</taxon>
        <taxon>Pseudomonadota</taxon>
        <taxon>Gammaproteobacteria</taxon>
        <taxon>Chromatiales</taxon>
        <taxon>Ectothiorhodospiraceae</taxon>
        <taxon>Ectothiorhodosinus</taxon>
    </lineage>
</organism>
<keyword evidence="8 11" id="KW-0472">Membrane</keyword>
<dbReference type="InterPro" id="IPR039426">
    <property type="entry name" value="TonB-dep_rcpt-like"/>
</dbReference>
<evidence type="ECO:0000256" key="13">
    <source>
        <dbReference type="SAM" id="SignalP"/>
    </source>
</evidence>
<accession>A0A1R3VM47</accession>
<evidence type="ECO:0000256" key="4">
    <source>
        <dbReference type="ARBA" id="ARBA00022452"/>
    </source>
</evidence>
<dbReference type="InterPro" id="IPR036942">
    <property type="entry name" value="Beta-barrel_TonB_sf"/>
</dbReference>
<dbReference type="PROSITE" id="PS52016">
    <property type="entry name" value="TONB_DEPENDENT_REC_3"/>
    <property type="match status" value="1"/>
</dbReference>
<evidence type="ECO:0000256" key="9">
    <source>
        <dbReference type="ARBA" id="ARBA00023170"/>
    </source>
</evidence>
<dbReference type="OrthoDB" id="9815954at2"/>
<dbReference type="InterPro" id="IPR037066">
    <property type="entry name" value="Plug_dom_sf"/>
</dbReference>
<reference evidence="16 17" key="1">
    <citation type="submission" date="2017-01" db="EMBL/GenBank/DDBJ databases">
        <authorList>
            <person name="Mah S.A."/>
            <person name="Swanson W.J."/>
            <person name="Moy G.W."/>
            <person name="Vacquier V.D."/>
        </authorList>
    </citation>
    <scope>NUCLEOTIDE SEQUENCE [LARGE SCALE GENOMIC DNA]</scope>
    <source>
        <strain evidence="16 17">M9</strain>
    </source>
</reference>
<dbReference type="GO" id="GO:0015344">
    <property type="term" value="F:siderophore uptake transmembrane transporter activity"/>
    <property type="evidence" value="ECO:0007669"/>
    <property type="project" value="TreeGrafter"/>
</dbReference>
<dbReference type="CDD" id="cd01347">
    <property type="entry name" value="ligand_gated_channel"/>
    <property type="match status" value="1"/>
</dbReference>
<protein>
    <submittedName>
        <fullName evidence="16">Hemoglobin/transferrin/lactoferrin receptor protein</fullName>
    </submittedName>
</protein>
<dbReference type="SUPFAM" id="SSF56935">
    <property type="entry name" value="Porins"/>
    <property type="match status" value="1"/>
</dbReference>
<comment type="subcellular location">
    <subcellularLocation>
        <location evidence="1 11">Cell outer membrane</location>
        <topology evidence="1 11">Multi-pass membrane protein</topology>
    </subcellularLocation>
</comment>
<feature type="chain" id="PRO_5012277729" evidence="13">
    <location>
        <begin position="23"/>
        <end position="717"/>
    </location>
</feature>
<evidence type="ECO:0000259" key="14">
    <source>
        <dbReference type="Pfam" id="PF00593"/>
    </source>
</evidence>
<feature type="domain" description="TonB-dependent receptor-like beta-barrel" evidence="14">
    <location>
        <begin position="245"/>
        <end position="671"/>
    </location>
</feature>
<dbReference type="Proteomes" id="UP000223759">
    <property type="component" value="Unassembled WGS sequence"/>
</dbReference>
<keyword evidence="9 16" id="KW-0675">Receptor</keyword>
<keyword evidence="7 12" id="KW-0798">TonB box</keyword>
<evidence type="ECO:0000256" key="12">
    <source>
        <dbReference type="RuleBase" id="RU003357"/>
    </source>
</evidence>
<gene>
    <name evidence="16" type="ORF">SAMN05216526_0111</name>
</gene>
<dbReference type="PANTHER" id="PTHR30069">
    <property type="entry name" value="TONB-DEPENDENT OUTER MEMBRANE RECEPTOR"/>
    <property type="match status" value="1"/>
</dbReference>
<dbReference type="InterPro" id="IPR012910">
    <property type="entry name" value="Plug_dom"/>
</dbReference>
<dbReference type="RefSeq" id="WP_143339892.1">
    <property type="nucleotide sequence ID" value="NZ_CP023018.1"/>
</dbReference>
<dbReference type="Pfam" id="PF07715">
    <property type="entry name" value="Plug"/>
    <property type="match status" value="1"/>
</dbReference>
<dbReference type="Gene3D" id="2.40.170.20">
    <property type="entry name" value="TonB-dependent receptor, beta-barrel domain"/>
    <property type="match status" value="1"/>
</dbReference>